<evidence type="ECO:0000313" key="3">
    <source>
        <dbReference type="Proteomes" id="UP000054477"/>
    </source>
</evidence>
<sequence>MPSLPSPIDSPYNCAQMQSGAHQMIKEKADLIPRIRVRVSTMSSLWIYEGIYFLKMIENGQKGDEELEQYRVDSLEREFSMMLLAGDCALQPVGRIYLRGTLCGIIMPLGIPISRDDSPFMNEEDVPQPPVGSIPPPKHLIKELTLLVSSLHGKGIIHGDIKPSNLILDKTSSSLLLCDFGCAALEGRNGGQLGFTTQFVSPFRTLMLDAPLAKADDLYATGITMWQLYTGREPFDDVDQNFLEGVIASGFQPNLLAVDDTTIRELIVSYLEGGNPPLREGRTYRANDVCVTARVVFAGCVAEPPHSYERIVHCEGCNLEKCKQLYQVPDVVSNCQTEKCTVCL</sequence>
<dbReference type="PROSITE" id="PS00108">
    <property type="entry name" value="PROTEIN_KINASE_ST"/>
    <property type="match status" value="1"/>
</dbReference>
<dbReference type="AlphaFoldDB" id="A0A0C9XIF8"/>
<proteinExistence type="predicted"/>
<dbReference type="HOGENOM" id="CLU_836952_0_0_1"/>
<protein>
    <recommendedName>
        <fullName evidence="1">Protein kinase domain-containing protein</fullName>
    </recommendedName>
</protein>
<dbReference type="PROSITE" id="PS50011">
    <property type="entry name" value="PROTEIN_KINASE_DOM"/>
    <property type="match status" value="1"/>
</dbReference>
<evidence type="ECO:0000313" key="2">
    <source>
        <dbReference type="EMBL" id="KIK01304.1"/>
    </source>
</evidence>
<dbReference type="InterPro" id="IPR050167">
    <property type="entry name" value="Ser_Thr_protein_kinase"/>
</dbReference>
<name>A0A0C9XIF8_9AGAR</name>
<dbReference type="Gene3D" id="1.10.510.10">
    <property type="entry name" value="Transferase(Phosphotransferase) domain 1"/>
    <property type="match status" value="1"/>
</dbReference>
<reference evidence="3" key="2">
    <citation type="submission" date="2015-01" db="EMBL/GenBank/DDBJ databases">
        <title>Evolutionary Origins and Diversification of the Mycorrhizal Mutualists.</title>
        <authorList>
            <consortium name="DOE Joint Genome Institute"/>
            <consortium name="Mycorrhizal Genomics Consortium"/>
            <person name="Kohler A."/>
            <person name="Kuo A."/>
            <person name="Nagy L.G."/>
            <person name="Floudas D."/>
            <person name="Copeland A."/>
            <person name="Barry K.W."/>
            <person name="Cichocki N."/>
            <person name="Veneault-Fourrey C."/>
            <person name="LaButti K."/>
            <person name="Lindquist E.A."/>
            <person name="Lipzen A."/>
            <person name="Lundell T."/>
            <person name="Morin E."/>
            <person name="Murat C."/>
            <person name="Riley R."/>
            <person name="Ohm R."/>
            <person name="Sun H."/>
            <person name="Tunlid A."/>
            <person name="Henrissat B."/>
            <person name="Grigoriev I.V."/>
            <person name="Hibbett D.S."/>
            <person name="Martin F."/>
        </authorList>
    </citation>
    <scope>NUCLEOTIDE SEQUENCE [LARGE SCALE GENOMIC DNA]</scope>
    <source>
        <strain evidence="3">LaAM-08-1</strain>
    </source>
</reference>
<reference evidence="2 3" key="1">
    <citation type="submission" date="2014-04" db="EMBL/GenBank/DDBJ databases">
        <authorList>
            <consortium name="DOE Joint Genome Institute"/>
            <person name="Kuo A."/>
            <person name="Kohler A."/>
            <person name="Nagy L.G."/>
            <person name="Floudas D."/>
            <person name="Copeland A."/>
            <person name="Barry K.W."/>
            <person name="Cichocki N."/>
            <person name="Veneault-Fourrey C."/>
            <person name="LaButti K."/>
            <person name="Lindquist E.A."/>
            <person name="Lipzen A."/>
            <person name="Lundell T."/>
            <person name="Morin E."/>
            <person name="Murat C."/>
            <person name="Sun H."/>
            <person name="Tunlid A."/>
            <person name="Henrissat B."/>
            <person name="Grigoriev I.V."/>
            <person name="Hibbett D.S."/>
            <person name="Martin F."/>
            <person name="Nordberg H.P."/>
            <person name="Cantor M.N."/>
            <person name="Hua S.X."/>
        </authorList>
    </citation>
    <scope>NUCLEOTIDE SEQUENCE [LARGE SCALE GENOMIC DNA]</scope>
    <source>
        <strain evidence="2 3">LaAM-08-1</strain>
    </source>
</reference>
<dbReference type="GO" id="GO:0004672">
    <property type="term" value="F:protein kinase activity"/>
    <property type="evidence" value="ECO:0007669"/>
    <property type="project" value="InterPro"/>
</dbReference>
<dbReference type="OrthoDB" id="1668230at2759"/>
<dbReference type="STRING" id="1095629.A0A0C9XIF8"/>
<dbReference type="SMART" id="SM00220">
    <property type="entry name" value="S_TKc"/>
    <property type="match status" value="1"/>
</dbReference>
<dbReference type="InterPro" id="IPR008271">
    <property type="entry name" value="Ser/Thr_kinase_AS"/>
</dbReference>
<dbReference type="GO" id="GO:0005524">
    <property type="term" value="F:ATP binding"/>
    <property type="evidence" value="ECO:0007669"/>
    <property type="project" value="InterPro"/>
</dbReference>
<dbReference type="InterPro" id="IPR000719">
    <property type="entry name" value="Prot_kinase_dom"/>
</dbReference>
<organism evidence="2 3">
    <name type="scientific">Laccaria amethystina LaAM-08-1</name>
    <dbReference type="NCBI Taxonomy" id="1095629"/>
    <lineage>
        <taxon>Eukaryota</taxon>
        <taxon>Fungi</taxon>
        <taxon>Dikarya</taxon>
        <taxon>Basidiomycota</taxon>
        <taxon>Agaricomycotina</taxon>
        <taxon>Agaricomycetes</taxon>
        <taxon>Agaricomycetidae</taxon>
        <taxon>Agaricales</taxon>
        <taxon>Agaricineae</taxon>
        <taxon>Hydnangiaceae</taxon>
        <taxon>Laccaria</taxon>
    </lineage>
</organism>
<evidence type="ECO:0000259" key="1">
    <source>
        <dbReference type="PROSITE" id="PS50011"/>
    </source>
</evidence>
<dbReference type="Pfam" id="PF00069">
    <property type="entry name" value="Pkinase"/>
    <property type="match status" value="1"/>
</dbReference>
<dbReference type="Proteomes" id="UP000054477">
    <property type="component" value="Unassembled WGS sequence"/>
</dbReference>
<dbReference type="SUPFAM" id="SSF56112">
    <property type="entry name" value="Protein kinase-like (PK-like)"/>
    <property type="match status" value="1"/>
</dbReference>
<feature type="domain" description="Protein kinase" evidence="1">
    <location>
        <begin position="1"/>
        <end position="297"/>
    </location>
</feature>
<dbReference type="PANTHER" id="PTHR23257">
    <property type="entry name" value="SERINE-THREONINE PROTEIN KINASE"/>
    <property type="match status" value="1"/>
</dbReference>
<gene>
    <name evidence="2" type="ORF">K443DRAFT_678560</name>
</gene>
<dbReference type="InterPro" id="IPR011009">
    <property type="entry name" value="Kinase-like_dom_sf"/>
</dbReference>
<accession>A0A0C9XIF8</accession>
<dbReference type="EMBL" id="KN838609">
    <property type="protein sequence ID" value="KIK01304.1"/>
    <property type="molecule type" value="Genomic_DNA"/>
</dbReference>
<keyword evidence="3" id="KW-1185">Reference proteome</keyword>